<keyword evidence="2" id="KW-0433">Leucine-rich repeat</keyword>
<evidence type="ECO:0000256" key="7">
    <source>
        <dbReference type="SAM" id="MobiDB-lite"/>
    </source>
</evidence>
<dbReference type="Pfam" id="PF00069">
    <property type="entry name" value="Pkinase"/>
    <property type="match status" value="1"/>
</dbReference>
<accession>A0ABD1HVW1</accession>
<name>A0ABD1HVW1_SALDI</name>
<dbReference type="InterPro" id="IPR011009">
    <property type="entry name" value="Kinase-like_dom_sf"/>
</dbReference>
<feature type="region of interest" description="Disordered" evidence="7">
    <location>
        <begin position="286"/>
        <end position="313"/>
    </location>
</feature>
<feature type="transmembrane region" description="Helical" evidence="8">
    <location>
        <begin position="242"/>
        <end position="264"/>
    </location>
</feature>
<dbReference type="EMBL" id="JBEAFC010000004">
    <property type="protein sequence ID" value="KAL1559181.1"/>
    <property type="molecule type" value="Genomic_DNA"/>
</dbReference>
<evidence type="ECO:0000313" key="11">
    <source>
        <dbReference type="EMBL" id="KAL1559181.1"/>
    </source>
</evidence>
<keyword evidence="4" id="KW-0677">Repeat</keyword>
<dbReference type="Pfam" id="PF00560">
    <property type="entry name" value="LRR_1"/>
    <property type="match status" value="2"/>
</dbReference>
<dbReference type="Gene3D" id="1.10.510.10">
    <property type="entry name" value="Transferase(Phosphotransferase) domain 1"/>
    <property type="match status" value="1"/>
</dbReference>
<evidence type="ECO:0000256" key="4">
    <source>
        <dbReference type="ARBA" id="ARBA00022737"/>
    </source>
</evidence>
<keyword evidence="5 8" id="KW-1133">Transmembrane helix</keyword>
<protein>
    <submittedName>
        <fullName evidence="11">Pollen receptor-like kinase 3</fullName>
    </submittedName>
</protein>
<dbReference type="SUPFAM" id="SSF56112">
    <property type="entry name" value="Protein kinase-like (PK-like)"/>
    <property type="match status" value="1"/>
</dbReference>
<feature type="domain" description="Protein kinase" evidence="10">
    <location>
        <begin position="336"/>
        <end position="609"/>
    </location>
</feature>
<gene>
    <name evidence="11" type="ORF">AAHA92_09551</name>
</gene>
<dbReference type="PANTHER" id="PTHR48007">
    <property type="entry name" value="LEUCINE-RICH REPEAT RECEPTOR-LIKE PROTEIN KINASE PXC1"/>
    <property type="match status" value="1"/>
</dbReference>
<dbReference type="InterPro" id="IPR001611">
    <property type="entry name" value="Leu-rich_rpt"/>
</dbReference>
<dbReference type="GO" id="GO:0016020">
    <property type="term" value="C:membrane"/>
    <property type="evidence" value="ECO:0007669"/>
    <property type="project" value="UniProtKB-SubCell"/>
</dbReference>
<feature type="compositionally biased region" description="Basic and acidic residues" evidence="7">
    <location>
        <begin position="286"/>
        <end position="296"/>
    </location>
</feature>
<proteinExistence type="predicted"/>
<evidence type="ECO:0000259" key="10">
    <source>
        <dbReference type="PROSITE" id="PS50011"/>
    </source>
</evidence>
<evidence type="ECO:0000256" key="2">
    <source>
        <dbReference type="ARBA" id="ARBA00022614"/>
    </source>
</evidence>
<dbReference type="PROSITE" id="PS50011">
    <property type="entry name" value="PROTEIN_KINASE_DOM"/>
    <property type="match status" value="1"/>
</dbReference>
<dbReference type="Gene3D" id="3.80.10.10">
    <property type="entry name" value="Ribonuclease Inhibitor"/>
    <property type="match status" value="2"/>
</dbReference>
<comment type="subcellular location">
    <subcellularLocation>
        <location evidence="1">Membrane</location>
    </subcellularLocation>
</comment>
<dbReference type="InterPro" id="IPR013210">
    <property type="entry name" value="LRR_N_plant-typ"/>
</dbReference>
<feature type="chain" id="PRO_5044870195" evidence="9">
    <location>
        <begin position="23"/>
        <end position="632"/>
    </location>
</feature>
<dbReference type="AlphaFoldDB" id="A0ABD1HVW1"/>
<evidence type="ECO:0000256" key="8">
    <source>
        <dbReference type="SAM" id="Phobius"/>
    </source>
</evidence>
<organism evidence="11 12">
    <name type="scientific">Salvia divinorum</name>
    <name type="common">Maria pastora</name>
    <name type="synonym">Diviner's sage</name>
    <dbReference type="NCBI Taxonomy" id="28513"/>
    <lineage>
        <taxon>Eukaryota</taxon>
        <taxon>Viridiplantae</taxon>
        <taxon>Streptophyta</taxon>
        <taxon>Embryophyta</taxon>
        <taxon>Tracheophyta</taxon>
        <taxon>Spermatophyta</taxon>
        <taxon>Magnoliopsida</taxon>
        <taxon>eudicotyledons</taxon>
        <taxon>Gunneridae</taxon>
        <taxon>Pentapetalae</taxon>
        <taxon>asterids</taxon>
        <taxon>lamiids</taxon>
        <taxon>Lamiales</taxon>
        <taxon>Lamiaceae</taxon>
        <taxon>Nepetoideae</taxon>
        <taxon>Mentheae</taxon>
        <taxon>Salviinae</taxon>
        <taxon>Salvia</taxon>
        <taxon>Salvia subgen. Calosphace</taxon>
    </lineage>
</organism>
<feature type="signal peptide" evidence="9">
    <location>
        <begin position="1"/>
        <end position="22"/>
    </location>
</feature>
<dbReference type="Proteomes" id="UP001567538">
    <property type="component" value="Unassembled WGS sequence"/>
</dbReference>
<dbReference type="PANTHER" id="PTHR48007:SF38">
    <property type="entry name" value="LEUCINE-RICH REPEAT PROTEIN KINASE FAMILY PROTEIN"/>
    <property type="match status" value="1"/>
</dbReference>
<dbReference type="SUPFAM" id="SSF52058">
    <property type="entry name" value="L domain-like"/>
    <property type="match status" value="1"/>
</dbReference>
<sequence length="632" mass="69455">MAITSSSIFLCIFLLISPATLSISESEALLKLKKSLVDSSSLDSWKAGTEPCAANAHWIGIICVNGLVSSLRLKNLGLSGKIDIESLASLSSLRSVGFVSNSFSGPIPNFNRMVLLKGLYLSRNQFSGEIAADYFKPMAGLKKVWLSGNSFSGRIPASLFQLTHLAELRLDNNQFSGPIPPPELPALKFLDVANNNLEGEIPKGLVRFGTNAFQGNVGLFDPNVELFGPSSRPGMSRVHMSFFMWFLVAAALVFLVMVVGIFAMKRRQERGDGIDECSSFHISSVRRTDGVTRREGTAPAPAPPTPHKEQRKYGKGMEIVMINEEKGEFCMQDLMKSSAQVLSTGATCSSYKAMMPTGMTVVVKRIKENAKIEKDQFDGEMRRLGSLKHPNVCTPLAYHFRRDEKLLVSDYKPKASLLYQLQLHGTAAHSDLDWTARLRILQGIARGLAYLHAELSSLDLPHGNLKSSNVLLTEQNEPLLSDYGLCLVISSCLAAQTLAAYKAPEAILDHHISPKCDIYCLGIIILELLTGKFTSQFVKNGEGGVDVVQLARSAIADEKEDKLFDPHLEQTEKSKHEMKQLLHVSVACTENRPEQRLDMAEALRRIEGITVKGQSHDQTTIHVGDGSLRELV</sequence>
<dbReference type="Gene3D" id="3.30.200.20">
    <property type="entry name" value="Phosphorylase Kinase, domain 1"/>
    <property type="match status" value="1"/>
</dbReference>
<evidence type="ECO:0000256" key="6">
    <source>
        <dbReference type="ARBA" id="ARBA00023136"/>
    </source>
</evidence>
<keyword evidence="6 8" id="KW-0472">Membrane</keyword>
<keyword evidence="9" id="KW-0732">Signal</keyword>
<dbReference type="InterPro" id="IPR032675">
    <property type="entry name" value="LRR_dom_sf"/>
</dbReference>
<keyword evidence="3 8" id="KW-0812">Transmembrane</keyword>
<evidence type="ECO:0000256" key="1">
    <source>
        <dbReference type="ARBA" id="ARBA00004370"/>
    </source>
</evidence>
<dbReference type="InterPro" id="IPR046959">
    <property type="entry name" value="PRK1-6/SRF4-like"/>
</dbReference>
<dbReference type="Pfam" id="PF08263">
    <property type="entry name" value="LRRNT_2"/>
    <property type="match status" value="1"/>
</dbReference>
<reference evidence="11 12" key="1">
    <citation type="submission" date="2024-06" db="EMBL/GenBank/DDBJ databases">
        <title>A chromosome level genome sequence of Diviner's sage (Salvia divinorum).</title>
        <authorList>
            <person name="Ford S.A."/>
            <person name="Ro D.-K."/>
            <person name="Ness R.W."/>
            <person name="Phillips M.A."/>
        </authorList>
    </citation>
    <scope>NUCLEOTIDE SEQUENCE [LARGE SCALE GENOMIC DNA]</scope>
    <source>
        <strain evidence="11">SAF-2024a</strain>
        <tissue evidence="11">Leaf</tissue>
    </source>
</reference>
<evidence type="ECO:0000313" key="12">
    <source>
        <dbReference type="Proteomes" id="UP001567538"/>
    </source>
</evidence>
<evidence type="ECO:0000256" key="5">
    <source>
        <dbReference type="ARBA" id="ARBA00022989"/>
    </source>
</evidence>
<keyword evidence="12" id="KW-1185">Reference proteome</keyword>
<dbReference type="InterPro" id="IPR000719">
    <property type="entry name" value="Prot_kinase_dom"/>
</dbReference>
<comment type="caution">
    <text evidence="11">The sequence shown here is derived from an EMBL/GenBank/DDBJ whole genome shotgun (WGS) entry which is preliminary data.</text>
</comment>
<evidence type="ECO:0000256" key="3">
    <source>
        <dbReference type="ARBA" id="ARBA00022692"/>
    </source>
</evidence>
<evidence type="ECO:0000256" key="9">
    <source>
        <dbReference type="SAM" id="SignalP"/>
    </source>
</evidence>